<proteinExistence type="predicted"/>
<dbReference type="EMBL" id="SNYQ01000002">
    <property type="protein sequence ID" value="TDQ58964.1"/>
    <property type="molecule type" value="Genomic_DNA"/>
</dbReference>
<name>A0A4R6VDZ3_9PAST</name>
<feature type="chain" id="PRO_5020804152" description="Lipoprotein" evidence="1">
    <location>
        <begin position="19"/>
        <end position="231"/>
    </location>
</feature>
<keyword evidence="1" id="KW-0732">Signal</keyword>
<reference evidence="2 3" key="1">
    <citation type="submission" date="2019-03" db="EMBL/GenBank/DDBJ databases">
        <title>Genomic Encyclopedia of Type Strains, Phase IV (KMG-IV): sequencing the most valuable type-strain genomes for metagenomic binning, comparative biology and taxonomic classification.</title>
        <authorList>
            <person name="Goeker M."/>
        </authorList>
    </citation>
    <scope>NUCLEOTIDE SEQUENCE [LARGE SCALE GENOMIC DNA]</scope>
    <source>
        <strain evidence="2 3">DSM 28403</strain>
    </source>
</reference>
<dbReference type="AlphaFoldDB" id="A0A4R6VDZ3"/>
<feature type="signal peptide" evidence="1">
    <location>
        <begin position="1"/>
        <end position="18"/>
    </location>
</feature>
<dbReference type="OrthoDB" id="5692683at2"/>
<evidence type="ECO:0000313" key="2">
    <source>
        <dbReference type="EMBL" id="TDQ58964.1"/>
    </source>
</evidence>
<evidence type="ECO:0008006" key="4">
    <source>
        <dbReference type="Google" id="ProtNLM"/>
    </source>
</evidence>
<gene>
    <name evidence="2" type="ORF">EDC45_0756</name>
</gene>
<evidence type="ECO:0000313" key="3">
    <source>
        <dbReference type="Proteomes" id="UP000295657"/>
    </source>
</evidence>
<dbReference type="RefSeq" id="WP_133543597.1">
    <property type="nucleotide sequence ID" value="NZ_SNYQ01000002.1"/>
</dbReference>
<accession>A0A4R6VDZ3</accession>
<sequence>MKITHCCAAIFASLLLSACTQIQLFDTDKTFDENVPADKSARVKFTTDNADVFVLPGSGCLTINDTIVKAVESGARMKRADAKYLWGTFMITPPPQKEFNHKSINMVNIPLEDYQKKYGVKLADHTYISREYRLEAEKPYTIFIKTIGKKYAILRQLFENSENIYGFALTFMPESGRDYQVIMTEHLTNVNSIYNESYYTYSGAIFDITEPEKVRRLNYPKLLRTYSCRSN</sequence>
<keyword evidence="3" id="KW-1185">Reference proteome</keyword>
<dbReference type="PROSITE" id="PS51257">
    <property type="entry name" value="PROKAR_LIPOPROTEIN"/>
    <property type="match status" value="1"/>
</dbReference>
<protein>
    <recommendedName>
        <fullName evidence="4">Lipoprotein</fullName>
    </recommendedName>
</protein>
<evidence type="ECO:0000256" key="1">
    <source>
        <dbReference type="SAM" id="SignalP"/>
    </source>
</evidence>
<comment type="caution">
    <text evidence="2">The sequence shown here is derived from an EMBL/GenBank/DDBJ whole genome shotgun (WGS) entry which is preliminary data.</text>
</comment>
<dbReference type="Proteomes" id="UP000295657">
    <property type="component" value="Unassembled WGS sequence"/>
</dbReference>
<organism evidence="2 3">
    <name type="scientific">Mesocricetibacter intestinalis</name>
    <dbReference type="NCBI Taxonomy" id="1521930"/>
    <lineage>
        <taxon>Bacteria</taxon>
        <taxon>Pseudomonadati</taxon>
        <taxon>Pseudomonadota</taxon>
        <taxon>Gammaproteobacteria</taxon>
        <taxon>Pasteurellales</taxon>
        <taxon>Pasteurellaceae</taxon>
        <taxon>Mesocricetibacter</taxon>
    </lineage>
</organism>